<dbReference type="Proteomes" id="UP001295684">
    <property type="component" value="Unassembled WGS sequence"/>
</dbReference>
<dbReference type="AlphaFoldDB" id="A0AAD1UFB1"/>
<feature type="domain" description="RING-type" evidence="2">
    <location>
        <begin position="231"/>
        <end position="278"/>
    </location>
</feature>
<comment type="caution">
    <text evidence="3">The sequence shown here is derived from an EMBL/GenBank/DDBJ whole genome shotgun (WGS) entry which is preliminary data.</text>
</comment>
<keyword evidence="1" id="KW-0862">Zinc</keyword>
<organism evidence="3 4">
    <name type="scientific">Euplotes crassus</name>
    <dbReference type="NCBI Taxonomy" id="5936"/>
    <lineage>
        <taxon>Eukaryota</taxon>
        <taxon>Sar</taxon>
        <taxon>Alveolata</taxon>
        <taxon>Ciliophora</taxon>
        <taxon>Intramacronucleata</taxon>
        <taxon>Spirotrichea</taxon>
        <taxon>Hypotrichia</taxon>
        <taxon>Euplotida</taxon>
        <taxon>Euplotidae</taxon>
        <taxon>Moneuplotes</taxon>
    </lineage>
</organism>
<keyword evidence="4" id="KW-1185">Reference proteome</keyword>
<dbReference type="GO" id="GO:0008270">
    <property type="term" value="F:zinc ion binding"/>
    <property type="evidence" value="ECO:0007669"/>
    <property type="project" value="UniProtKB-KW"/>
</dbReference>
<accession>A0AAD1UFB1</accession>
<dbReference type="EMBL" id="CAMPGE010005440">
    <property type="protein sequence ID" value="CAI2364294.1"/>
    <property type="molecule type" value="Genomic_DNA"/>
</dbReference>
<dbReference type="PROSITE" id="PS50089">
    <property type="entry name" value="ZF_RING_2"/>
    <property type="match status" value="1"/>
</dbReference>
<dbReference type="InterPro" id="IPR001841">
    <property type="entry name" value="Znf_RING"/>
</dbReference>
<protein>
    <recommendedName>
        <fullName evidence="2">RING-type domain-containing protein</fullName>
    </recommendedName>
</protein>
<keyword evidence="1" id="KW-0863">Zinc-finger</keyword>
<evidence type="ECO:0000256" key="1">
    <source>
        <dbReference type="PROSITE-ProRule" id="PRU00175"/>
    </source>
</evidence>
<evidence type="ECO:0000313" key="4">
    <source>
        <dbReference type="Proteomes" id="UP001295684"/>
    </source>
</evidence>
<gene>
    <name evidence="3" type="ORF">ECRASSUSDP1_LOCUS5637</name>
</gene>
<sequence length="362" mass="42670">MELRSRRFISDITIELHITKLRPMSQSKNDLEEIKVNQVNRLPTQSAEPQYIQKESPKKIDRNGFSEKFNKLCPDYAKKKLTGPNSKRTFNELINFRRSLNQENLKKQTVKQKSQKSNKCKPRLLEISKCKDTSMPDEIQKEPDEPQLIDDISVIDIPKDSLPNSKQNEETSAQQVCKNQQEVQEKSLKPNLQEPVDKIQQENLQSKDIREQTSETSSTSCIQNYIDKKVCAVCTKVEDPKVMIKLSPCGHYIHNQCLKDKTIKHRYKDQFILFCPCDLCNVKIVSTDEIKEILGISEIKKTSNCSKYQRRRNESSEYRLRSRERRRHLYNESLESNRRGFRKYRRYLQDYHDSEKSTSRSR</sequence>
<keyword evidence="1" id="KW-0479">Metal-binding</keyword>
<evidence type="ECO:0000313" key="3">
    <source>
        <dbReference type="EMBL" id="CAI2364294.1"/>
    </source>
</evidence>
<proteinExistence type="predicted"/>
<evidence type="ECO:0000259" key="2">
    <source>
        <dbReference type="PROSITE" id="PS50089"/>
    </source>
</evidence>
<dbReference type="SUPFAM" id="SSF57850">
    <property type="entry name" value="RING/U-box"/>
    <property type="match status" value="1"/>
</dbReference>
<reference evidence="3" key="1">
    <citation type="submission" date="2023-07" db="EMBL/GenBank/DDBJ databases">
        <authorList>
            <consortium name="AG Swart"/>
            <person name="Singh M."/>
            <person name="Singh A."/>
            <person name="Seah K."/>
            <person name="Emmerich C."/>
        </authorList>
    </citation>
    <scope>NUCLEOTIDE SEQUENCE</scope>
    <source>
        <strain evidence="3">DP1</strain>
    </source>
</reference>
<name>A0AAD1UFB1_EUPCR</name>